<protein>
    <submittedName>
        <fullName evidence="1">DUF932 domain-containing protein</fullName>
    </submittedName>
</protein>
<keyword evidence="2" id="KW-1185">Reference proteome</keyword>
<gene>
    <name evidence="1" type="ORF">FH607_011500</name>
</gene>
<reference evidence="1" key="1">
    <citation type="submission" date="2019-10" db="EMBL/GenBank/DDBJ databases">
        <title>Nonomuraea sp. nov., isolated from Phyllanthus amarus.</title>
        <authorList>
            <person name="Klykleung N."/>
            <person name="Tanasupawat S."/>
        </authorList>
    </citation>
    <scope>NUCLEOTIDE SEQUENCE [LARGE SCALE GENOMIC DNA]</scope>
    <source>
        <strain evidence="1">3MP-10</strain>
    </source>
</reference>
<dbReference type="AlphaFoldDB" id="A0A5N6AEH2"/>
<dbReference type="OrthoDB" id="5141542at2"/>
<dbReference type="InterPro" id="IPR026325">
    <property type="entry name" value="DUF932"/>
</dbReference>
<dbReference type="Pfam" id="PF06067">
    <property type="entry name" value="DUF932"/>
    <property type="match status" value="1"/>
</dbReference>
<comment type="caution">
    <text evidence="1">The sequence shown here is derived from an EMBL/GenBank/DDBJ whole genome shotgun (WGS) entry which is preliminary data.</text>
</comment>
<name>A0A5N6AEH2_9ACTN</name>
<dbReference type="Proteomes" id="UP000314251">
    <property type="component" value="Unassembled WGS sequence"/>
</dbReference>
<accession>A0A5N6AEH2</accession>
<proteinExistence type="predicted"/>
<organism evidence="1 2">
    <name type="scientific">Streptomyces mimosae</name>
    <dbReference type="NCBI Taxonomy" id="2586635"/>
    <lineage>
        <taxon>Bacteria</taxon>
        <taxon>Bacillati</taxon>
        <taxon>Actinomycetota</taxon>
        <taxon>Actinomycetes</taxon>
        <taxon>Kitasatosporales</taxon>
        <taxon>Streptomycetaceae</taxon>
        <taxon>Streptomyces</taxon>
    </lineage>
</organism>
<dbReference type="InterPro" id="IPR017686">
    <property type="entry name" value="Phg/plasmid-like_prot"/>
</dbReference>
<sequence length="342" mass="38155">MSLETLEWLNKNTLIGFTEKRGTAWHHHRGMQGTESNHYAGAIPVEDVRRRLFGWESVPSEVYVKSPLTGYPERDDDRVAFSRSDTGRVLGYFGPGYEPHPYDEWLLNKVAQLLDDDLAVGSAGLLKGGAVAWVSVEVPENVVTPEGVTFRPHLLATTSFDGSLATTYKPVVTNVVCDNTMHAALKESGQVVKVKHSRKSVLKLAQARDALNLVYRVADSFTDEVARLCRIDVDDRQWQDFLHAHAELPAKLGRGRTLVERKRESLTHLWKNDARVAPWRGTAFGVVQAVNTYAHHGQVVRGATRPERNALRSLTGDFDQLHHRTLVSLSRVLDVPDLAPAT</sequence>
<evidence type="ECO:0000313" key="1">
    <source>
        <dbReference type="EMBL" id="KAB8166443.1"/>
    </source>
</evidence>
<dbReference type="NCBIfam" id="TIGR03299">
    <property type="entry name" value="LGT_TIGR03299"/>
    <property type="match status" value="1"/>
</dbReference>
<evidence type="ECO:0000313" key="2">
    <source>
        <dbReference type="Proteomes" id="UP000314251"/>
    </source>
</evidence>
<dbReference type="EMBL" id="VDLY02000006">
    <property type="protein sequence ID" value="KAB8166443.1"/>
    <property type="molecule type" value="Genomic_DNA"/>
</dbReference>